<dbReference type="Proteomes" id="UP000050360">
    <property type="component" value="Unassembled WGS sequence"/>
</dbReference>
<proteinExistence type="predicted"/>
<dbReference type="NCBIfam" id="TIGR02243">
    <property type="entry name" value="putative baseplate assembly protein"/>
    <property type="match status" value="1"/>
</dbReference>
<organism evidence="1 2">
    <name type="scientific">Candidatus Methanoperedens nitratireducens</name>
    <dbReference type="NCBI Taxonomy" id="1392998"/>
    <lineage>
        <taxon>Archaea</taxon>
        <taxon>Methanobacteriati</taxon>
        <taxon>Methanobacteriota</taxon>
        <taxon>Stenosarchaea group</taxon>
        <taxon>Methanomicrobia</taxon>
        <taxon>Methanosarcinales</taxon>
        <taxon>ANME-2 cluster</taxon>
        <taxon>Candidatus Methanoperedentaceae</taxon>
        <taxon>Candidatus Methanoperedens</taxon>
    </lineage>
</organism>
<dbReference type="EMBL" id="LKCM01000263">
    <property type="protein sequence ID" value="KPQ42131.1"/>
    <property type="molecule type" value="Genomic_DNA"/>
</dbReference>
<reference evidence="1 2" key="1">
    <citation type="submission" date="2015-09" db="EMBL/GenBank/DDBJ databases">
        <title>A metagenomics-based metabolic model of nitrate-dependent anaerobic oxidation of methane by Methanoperedens-like archaea.</title>
        <authorList>
            <person name="Arshad A."/>
            <person name="Speth D.R."/>
            <person name="De Graaf R.M."/>
            <person name="Op Den Camp H.J."/>
            <person name="Jetten M.S."/>
            <person name="Welte C.U."/>
        </authorList>
    </citation>
    <scope>NUCLEOTIDE SEQUENCE [LARGE SCALE GENOMIC DNA]</scope>
</reference>
<evidence type="ECO:0000313" key="1">
    <source>
        <dbReference type="EMBL" id="KPQ42131.1"/>
    </source>
</evidence>
<gene>
    <name evidence="1" type="ORF">MPEBLZ_03303</name>
</gene>
<comment type="caution">
    <text evidence="1">The sequence shown here is derived from an EMBL/GenBank/DDBJ whole genome shotgun (WGS) entry which is preliminary data.</text>
</comment>
<dbReference type="InterPro" id="IPR011749">
    <property type="entry name" value="CHP02243"/>
</dbReference>
<evidence type="ECO:0000313" key="2">
    <source>
        <dbReference type="Proteomes" id="UP000050360"/>
    </source>
</evidence>
<name>A0A0P8CHE4_9EURY</name>
<accession>A0A0P8CHE4</accession>
<dbReference type="AlphaFoldDB" id="A0A0P8CHE4"/>
<sequence length="1096" mass="122875">MSSPELIKKDMEVILQEIKGKVPYYTPEWTFIDDIDPGAALAKIFAHMSEMTIKKLNDAPQRHFLSFLETINASLIPARPARATLTFLLSKGTPENVLIPALTQVAGQGADGKPVLFETETNITATPSKLVSVFSTIDNNYLFNWDEMPGNENDRILEFLDRNYDVEWARSGTITKQGNDIIKITSAGNPDILFKLNNITNKVKLEIGTDASHDLIDRTDEFTAKIENGRLNIYKQDEIFDHTITIDGTGSSGFFAGKNQQEHILYIGDKNRLNVTTARIQVEGKGSQNLSNPLNFSWEYGTEVTEKIDGKEIKTIKWNILTPANKSSWLPLIKSTDEPISEIEINGIKSRWIRCRVINSRIAPVRDMEISGLNISTSPYSSDASGIKPDMAFINDVPVDITKNIYPFGKKPQIYNTFYIACDDAFSKTGYIVEISFDLTPGKTAAAGDKKTADNPQLSWEYWDGMGWNCLEKLQFKNTPDNWAGTDECISPEIIIPSMPAAKPTTVNGQEKYWIRVRLVGGDYGKEYMIKNNQVEPGSFCPPMLSNLRINYIKNSAGQDKFADQPEYIFSKNNLVFKNCIDELNTGKTFKPFESIPDNYPSLYFGFDKPLKGGPVSLFISIDENIDYSENKRPGLKWQYLSKNSQWLEPDILDETNGLTKSEMVQFVISGEMADEKIFTTNDLYWIRAQAVQNPVVELKDIHTKSKLLGLYLNSAWALQSRTVAYEITGSSTGESRQVFRLMNAPVLSEKILVDEYGTLTEIERKALGNNKYIDEKKNDSGNVTEFWVKWDEVPYFLDSGPKDRHYIIDRTTGEIRFGDGVHGMVPSIGQNNIKAIYSTGGGKTGNIPARKISKLQGTIAFVDKVYNPVASDGGADTEEVDALTKRAPFVLKHRNRAVALQDYQMLVKEASNKVARVKILPNLNAEGMHMPGTITIVIVPGSMDAKPVPTPELRHIVERYVSERCSNLAKLNVIQPSYVVVRISAILVTHKIDAIPVIEQKAKSQITDFLHPLYGGLEGKGWNFGAVPCISDIFPLFEKIENVDYVSELTIQLYDEDNLKLTEIKRTSDNFKLPADTLLYSGEHDISAKWIPGRG</sequence>
<protein>
    <submittedName>
        <fullName evidence="1">Baseplate J-like protein</fullName>
    </submittedName>
</protein>